<organism evidence="7">
    <name type="scientific">Strongyloides ratti</name>
    <name type="common">Parasitic roundworm</name>
    <dbReference type="NCBI Taxonomy" id="34506"/>
    <lineage>
        <taxon>Eukaryota</taxon>
        <taxon>Metazoa</taxon>
        <taxon>Ecdysozoa</taxon>
        <taxon>Nematoda</taxon>
        <taxon>Chromadorea</taxon>
        <taxon>Rhabditida</taxon>
        <taxon>Tylenchina</taxon>
        <taxon>Panagrolaimomorpha</taxon>
        <taxon>Strongyloidoidea</taxon>
        <taxon>Strongyloididae</taxon>
        <taxon>Strongyloides</taxon>
    </lineage>
</organism>
<proteinExistence type="inferred from homology"/>
<evidence type="ECO:0000313" key="9">
    <source>
        <dbReference type="WBParaSite" id="SRAE_2000446900.1"/>
    </source>
</evidence>
<evidence type="ECO:0000256" key="1">
    <source>
        <dbReference type="ARBA" id="ARBA00004141"/>
    </source>
</evidence>
<keyword evidence="7" id="KW-0675">Receptor</keyword>
<protein>
    <recommendedName>
        <fullName evidence="6">Serpentine receptor class gamma</fullName>
    </recommendedName>
</protein>
<gene>
    <name evidence="7 9 10" type="ORF">SRAE_2000446900</name>
</gene>
<reference evidence="9" key="2">
    <citation type="submission" date="2020-12" db="UniProtKB">
        <authorList>
            <consortium name="WormBaseParasite"/>
        </authorList>
    </citation>
    <scope>IDENTIFICATION</scope>
</reference>
<feature type="transmembrane region" description="Helical" evidence="6">
    <location>
        <begin position="48"/>
        <end position="69"/>
    </location>
</feature>
<keyword evidence="8" id="KW-1185">Reference proteome</keyword>
<evidence type="ECO:0000256" key="2">
    <source>
        <dbReference type="ARBA" id="ARBA00005692"/>
    </source>
</evidence>
<dbReference type="InterPro" id="IPR000609">
    <property type="entry name" value="7TM_GPCR_serpentine_rcpt_Srg"/>
</dbReference>
<accession>A0A090LJD9</accession>
<comment type="similarity">
    <text evidence="2 6">Belongs to the nematode receptor-like protein srg family.</text>
</comment>
<dbReference type="GO" id="GO:0016020">
    <property type="term" value="C:membrane"/>
    <property type="evidence" value="ECO:0007669"/>
    <property type="project" value="UniProtKB-SubCell"/>
</dbReference>
<dbReference type="EMBL" id="LN609529">
    <property type="protein sequence ID" value="CEF69823.1"/>
    <property type="molecule type" value="Genomic_DNA"/>
</dbReference>
<dbReference type="CTD" id="36382194"/>
<reference evidence="7 8" key="1">
    <citation type="submission" date="2014-09" db="EMBL/GenBank/DDBJ databases">
        <authorList>
            <person name="Martin A.A."/>
        </authorList>
    </citation>
    <scope>NUCLEOTIDE SEQUENCE</scope>
    <source>
        <strain evidence="8">ED321</strain>
        <strain evidence="7">ED321 Heterogonic</strain>
    </source>
</reference>
<evidence type="ECO:0000313" key="8">
    <source>
        <dbReference type="Proteomes" id="UP000035682"/>
    </source>
</evidence>
<dbReference type="GeneID" id="36382194"/>
<dbReference type="Proteomes" id="UP000035682">
    <property type="component" value="Unplaced"/>
</dbReference>
<name>A0A090LJD9_STRRB</name>
<feature type="transmembrane region" description="Helical" evidence="6">
    <location>
        <begin position="93"/>
        <end position="113"/>
    </location>
</feature>
<dbReference type="GO" id="GO:0007606">
    <property type="term" value="P:sensory perception of chemical stimulus"/>
    <property type="evidence" value="ECO:0007669"/>
    <property type="project" value="UniProtKB-UniRule"/>
</dbReference>
<comment type="subcellular location">
    <subcellularLocation>
        <location evidence="1">Membrane</location>
        <topology evidence="1">Multi-pass membrane protein</topology>
    </subcellularLocation>
</comment>
<keyword evidence="5 6" id="KW-0472">Membrane</keyword>
<sequence>MIWPLFIVIPIFIKYYSIKVQYIKDYTGRQSVIIINEYDNNILWQITSYIHCITLTINGIMTIILIRLLKIELKKIIDTNNCYKVDISMTKYAIIYFILFGFVVIVEIPMTIASNLEFYDIANDLLTLTVLCQSLIVFYPSYGLLILCKDIRITFFEFIGLKKNDTISHILHQKKNTSRKRSQLVK</sequence>
<evidence type="ECO:0000313" key="10">
    <source>
        <dbReference type="WormBase" id="SRAE_2000446900"/>
    </source>
</evidence>
<evidence type="ECO:0000256" key="4">
    <source>
        <dbReference type="ARBA" id="ARBA00022989"/>
    </source>
</evidence>
<dbReference type="AlphaFoldDB" id="A0A090LJD9"/>
<keyword evidence="3 6" id="KW-0812">Transmembrane</keyword>
<comment type="caution">
    <text evidence="6">Lacks conserved residue(s) required for the propagation of feature annotation.</text>
</comment>
<keyword evidence="4 6" id="KW-1133">Transmembrane helix</keyword>
<evidence type="ECO:0000313" key="7">
    <source>
        <dbReference type="EMBL" id="CEF69823.1"/>
    </source>
</evidence>
<evidence type="ECO:0000256" key="6">
    <source>
        <dbReference type="RuleBase" id="RU280813"/>
    </source>
</evidence>
<dbReference type="GO" id="GO:0004888">
    <property type="term" value="F:transmembrane signaling receptor activity"/>
    <property type="evidence" value="ECO:0007669"/>
    <property type="project" value="InterPro"/>
</dbReference>
<dbReference type="WBParaSite" id="SRAE_2000446900.1">
    <property type="protein sequence ID" value="SRAE_2000446900.1"/>
    <property type="gene ID" value="WBGene00264701"/>
</dbReference>
<dbReference type="RefSeq" id="XP_024509022.1">
    <property type="nucleotide sequence ID" value="XM_024643343.1"/>
</dbReference>
<dbReference type="WormBase" id="SRAE_2000446900">
    <property type="protein sequence ID" value="SRP01381"/>
    <property type="gene ID" value="WBGene00264701"/>
</dbReference>
<evidence type="ECO:0000256" key="3">
    <source>
        <dbReference type="ARBA" id="ARBA00022692"/>
    </source>
</evidence>
<dbReference type="Pfam" id="PF02118">
    <property type="entry name" value="Srg"/>
    <property type="match status" value="1"/>
</dbReference>
<feature type="transmembrane region" description="Helical" evidence="6">
    <location>
        <begin position="125"/>
        <end position="148"/>
    </location>
</feature>
<evidence type="ECO:0000256" key="5">
    <source>
        <dbReference type="ARBA" id="ARBA00023136"/>
    </source>
</evidence>